<dbReference type="Proteomes" id="UP001595925">
    <property type="component" value="Unassembled WGS sequence"/>
</dbReference>
<dbReference type="InterPro" id="IPR014710">
    <property type="entry name" value="RmlC-like_jellyroll"/>
</dbReference>
<accession>A0ABD5QAV5</accession>
<organism evidence="2 3">
    <name type="scientific">Saliphagus infecundisoli</name>
    <dbReference type="NCBI Taxonomy" id="1849069"/>
    <lineage>
        <taxon>Archaea</taxon>
        <taxon>Methanobacteriati</taxon>
        <taxon>Methanobacteriota</taxon>
        <taxon>Stenosarchaea group</taxon>
        <taxon>Halobacteria</taxon>
        <taxon>Halobacteriales</taxon>
        <taxon>Natrialbaceae</taxon>
        <taxon>Saliphagus</taxon>
    </lineage>
</organism>
<proteinExistence type="predicted"/>
<dbReference type="AlphaFoldDB" id="A0ABD5QAV5"/>
<keyword evidence="3" id="KW-1185">Reference proteome</keyword>
<dbReference type="Gene3D" id="2.60.120.10">
    <property type="entry name" value="Jelly Rolls"/>
    <property type="match status" value="1"/>
</dbReference>
<reference evidence="2 3" key="1">
    <citation type="journal article" date="2019" name="Int. J. Syst. Evol. Microbiol.">
        <title>The Global Catalogue of Microorganisms (GCM) 10K type strain sequencing project: providing services to taxonomists for standard genome sequencing and annotation.</title>
        <authorList>
            <consortium name="The Broad Institute Genomics Platform"/>
            <consortium name="The Broad Institute Genome Sequencing Center for Infectious Disease"/>
            <person name="Wu L."/>
            <person name="Ma J."/>
        </authorList>
    </citation>
    <scope>NUCLEOTIDE SEQUENCE [LARGE SCALE GENOMIC DNA]</scope>
    <source>
        <strain evidence="2 3">CGMCC 1.15824</strain>
    </source>
</reference>
<sequence length="130" mass="14439">MYSKIDGTTTDGTIVFDYYGDIVEEDDGRVVKPLGDEFETQQMQPMLWRFPAGAAGNMHKHEVQEEFYHVIEGELEVDIEDESLTLGAGESLYVSPEVWRKTVASEDSVVLIIGAPKAGEDGIRPDEDGK</sequence>
<protein>
    <submittedName>
        <fullName evidence="2">Cupin domain-containing protein</fullName>
    </submittedName>
</protein>
<evidence type="ECO:0000259" key="1">
    <source>
        <dbReference type="Pfam" id="PF07883"/>
    </source>
</evidence>
<evidence type="ECO:0000313" key="3">
    <source>
        <dbReference type="Proteomes" id="UP001595925"/>
    </source>
</evidence>
<dbReference type="Pfam" id="PF07883">
    <property type="entry name" value="Cupin_2"/>
    <property type="match status" value="1"/>
</dbReference>
<comment type="caution">
    <text evidence="2">The sequence shown here is derived from an EMBL/GenBank/DDBJ whole genome shotgun (WGS) entry which is preliminary data.</text>
</comment>
<gene>
    <name evidence="2" type="ORF">ACFPFO_00405</name>
</gene>
<dbReference type="PANTHER" id="PTHR36114:SF1">
    <property type="entry name" value="16.7 KDA PROTEIN IN WHIE LOCUS"/>
    <property type="match status" value="1"/>
</dbReference>
<name>A0ABD5QAV5_9EURY</name>
<dbReference type="InterPro" id="IPR013096">
    <property type="entry name" value="Cupin_2"/>
</dbReference>
<dbReference type="PANTHER" id="PTHR36114">
    <property type="entry name" value="16.7 KDA PROTEIN IN WHIE LOCUS"/>
    <property type="match status" value="1"/>
</dbReference>
<dbReference type="EMBL" id="JBHSJG010000002">
    <property type="protein sequence ID" value="MFC4986259.1"/>
    <property type="molecule type" value="Genomic_DNA"/>
</dbReference>
<dbReference type="SUPFAM" id="SSF51182">
    <property type="entry name" value="RmlC-like cupins"/>
    <property type="match status" value="1"/>
</dbReference>
<feature type="domain" description="Cupin type-2" evidence="1">
    <location>
        <begin position="47"/>
        <end position="108"/>
    </location>
</feature>
<evidence type="ECO:0000313" key="2">
    <source>
        <dbReference type="EMBL" id="MFC4986259.1"/>
    </source>
</evidence>
<dbReference type="RefSeq" id="WP_224830378.1">
    <property type="nucleotide sequence ID" value="NZ_JAIVEF010000059.1"/>
</dbReference>
<dbReference type="InterPro" id="IPR011051">
    <property type="entry name" value="RmlC_Cupin_sf"/>
</dbReference>
<dbReference type="InterPro" id="IPR052044">
    <property type="entry name" value="PKS_Associated_Protein"/>
</dbReference>